<evidence type="ECO:0000256" key="1">
    <source>
        <dbReference type="SAM" id="Phobius"/>
    </source>
</evidence>
<evidence type="ECO:0000313" key="2">
    <source>
        <dbReference type="EMBL" id="MEL0615299.1"/>
    </source>
</evidence>
<evidence type="ECO:0000313" key="3">
    <source>
        <dbReference type="Proteomes" id="UP001378242"/>
    </source>
</evidence>
<sequence length="102" mass="11337">MLTADIWTSALEHAVIAVITQLMLWPVFTLWSSGAIAVAIFLGREIAQHEYKGGGPKAVAWDHGLLYHWNWDSSLDVALPLVSCVICATLVQAARHWRRRSA</sequence>
<proteinExistence type="predicted"/>
<protein>
    <submittedName>
        <fullName evidence="2">Uncharacterized protein</fullName>
    </submittedName>
</protein>
<keyword evidence="3" id="KW-1185">Reference proteome</keyword>
<accession>A0ABU9GCF8</accession>
<organism evidence="2 3">
    <name type="scientific">Cobetia marina</name>
    <name type="common">Deleya marina</name>
    <dbReference type="NCBI Taxonomy" id="28258"/>
    <lineage>
        <taxon>Bacteria</taxon>
        <taxon>Pseudomonadati</taxon>
        <taxon>Pseudomonadota</taxon>
        <taxon>Gammaproteobacteria</taxon>
        <taxon>Oceanospirillales</taxon>
        <taxon>Halomonadaceae</taxon>
        <taxon>Cobetia</taxon>
    </lineage>
</organism>
<comment type="caution">
    <text evidence="2">The sequence shown here is derived from an EMBL/GenBank/DDBJ whole genome shotgun (WGS) entry which is preliminary data.</text>
</comment>
<gene>
    <name evidence="2" type="ORF">V6243_00545</name>
</gene>
<name>A0ABU9GCF8_COBMA</name>
<feature type="transmembrane region" description="Helical" evidence="1">
    <location>
        <begin position="22"/>
        <end position="42"/>
    </location>
</feature>
<dbReference type="Proteomes" id="UP001378242">
    <property type="component" value="Unassembled WGS sequence"/>
</dbReference>
<reference evidence="2 3" key="1">
    <citation type="submission" date="2024-02" db="EMBL/GenBank/DDBJ databases">
        <title>Bacteria isolated from the canopy kelp, Nereocystis luetkeana.</title>
        <authorList>
            <person name="Pfister C.A."/>
            <person name="Younker I.T."/>
            <person name="Light S.H."/>
        </authorList>
    </citation>
    <scope>NUCLEOTIDE SEQUENCE [LARGE SCALE GENOMIC DNA]</scope>
    <source>
        <strain evidence="2 3">TI.5.07</strain>
    </source>
</reference>
<keyword evidence="1" id="KW-0472">Membrane</keyword>
<keyword evidence="1" id="KW-0812">Transmembrane</keyword>
<keyword evidence="1" id="KW-1133">Transmembrane helix</keyword>
<dbReference type="EMBL" id="JBAKAP010000001">
    <property type="protein sequence ID" value="MEL0615299.1"/>
    <property type="molecule type" value="Genomic_DNA"/>
</dbReference>
<dbReference type="RefSeq" id="WP_341541585.1">
    <property type="nucleotide sequence ID" value="NZ_JBAKAP010000001.1"/>
</dbReference>